<dbReference type="InterPro" id="IPR050268">
    <property type="entry name" value="NADH-dep_flavin_reductase"/>
</dbReference>
<dbReference type="KEGG" id="pfer:IRI77_01885"/>
<dbReference type="EMBL" id="CP063849">
    <property type="protein sequence ID" value="QOY88738.1"/>
    <property type="molecule type" value="Genomic_DNA"/>
</dbReference>
<evidence type="ECO:0000259" key="3">
    <source>
        <dbReference type="SMART" id="SM00903"/>
    </source>
</evidence>
<dbReference type="InterPro" id="IPR002563">
    <property type="entry name" value="Flavin_Rdtase-like_dom"/>
</dbReference>
<dbReference type="InterPro" id="IPR012349">
    <property type="entry name" value="Split_barrel_FMN-bd"/>
</dbReference>
<dbReference type="SUPFAM" id="SSF50475">
    <property type="entry name" value="FMN-binding split barrel"/>
    <property type="match status" value="1"/>
</dbReference>
<dbReference type="AlphaFoldDB" id="A0A7S7NS44"/>
<dbReference type="RefSeq" id="WP_194450400.1">
    <property type="nucleotide sequence ID" value="NZ_CP063849.1"/>
</dbReference>
<dbReference type="Proteomes" id="UP000593892">
    <property type="component" value="Chromosome"/>
</dbReference>
<reference evidence="4 5" key="1">
    <citation type="submission" date="2020-10" db="EMBL/GenBank/DDBJ databases">
        <title>Complete genome sequence of Paludibaculum fermentans P105T, a facultatively anaerobic acidobacterium capable of dissimilatory Fe(III) reduction.</title>
        <authorList>
            <person name="Dedysh S.N."/>
            <person name="Beletsky A.V."/>
            <person name="Kulichevskaya I.S."/>
            <person name="Mardanov A.V."/>
            <person name="Ravin N.V."/>
        </authorList>
    </citation>
    <scope>NUCLEOTIDE SEQUENCE [LARGE SCALE GENOMIC DNA]</scope>
    <source>
        <strain evidence="4 5">P105</strain>
    </source>
</reference>
<name>A0A7S7NS44_PALFE</name>
<gene>
    <name evidence="4" type="ORF">IRI77_01885</name>
</gene>
<sequence length="170" mass="18192">MSSQRLHTSAAEVVKLDPNLFRRACGAFATGITVATVLGRDGKPHGLTANSFSSVSLDPPLVLICVAHKAATHGPFASASSFVINILGSEQKDLSIRFASSHPNRFEGLDWTLGEVGAPVLTDSLAVIQCETKRKIAAGDHTIFLGEVRKVDVREGKPLLYYAGNYVETK</sequence>
<protein>
    <submittedName>
        <fullName evidence="4">Flavin reductase family protein</fullName>
    </submittedName>
</protein>
<dbReference type="SMART" id="SM00903">
    <property type="entry name" value="Flavin_Reduct"/>
    <property type="match status" value="1"/>
</dbReference>
<evidence type="ECO:0000256" key="1">
    <source>
        <dbReference type="ARBA" id="ARBA00008898"/>
    </source>
</evidence>
<accession>A0A7S7NS44</accession>
<dbReference type="PANTHER" id="PTHR30466:SF11">
    <property type="entry name" value="FLAVIN-DEPENDENT MONOOXYGENASE, REDUCTASE SUBUNIT HSAB"/>
    <property type="match status" value="1"/>
</dbReference>
<comment type="similarity">
    <text evidence="1">Belongs to the non-flavoprotein flavin reductase family.</text>
</comment>
<keyword evidence="5" id="KW-1185">Reference proteome</keyword>
<keyword evidence="2" id="KW-0560">Oxidoreductase</keyword>
<evidence type="ECO:0000313" key="5">
    <source>
        <dbReference type="Proteomes" id="UP000593892"/>
    </source>
</evidence>
<dbReference type="GO" id="GO:0042602">
    <property type="term" value="F:riboflavin reductase (NADPH) activity"/>
    <property type="evidence" value="ECO:0007669"/>
    <property type="project" value="TreeGrafter"/>
</dbReference>
<dbReference type="Pfam" id="PF01613">
    <property type="entry name" value="Flavin_Reduct"/>
    <property type="match status" value="1"/>
</dbReference>
<evidence type="ECO:0000313" key="4">
    <source>
        <dbReference type="EMBL" id="QOY88738.1"/>
    </source>
</evidence>
<dbReference type="PANTHER" id="PTHR30466">
    <property type="entry name" value="FLAVIN REDUCTASE"/>
    <property type="match status" value="1"/>
</dbReference>
<proteinExistence type="inferred from homology"/>
<feature type="domain" description="Flavin reductase like" evidence="3">
    <location>
        <begin position="25"/>
        <end position="168"/>
    </location>
</feature>
<dbReference type="GO" id="GO:0010181">
    <property type="term" value="F:FMN binding"/>
    <property type="evidence" value="ECO:0007669"/>
    <property type="project" value="InterPro"/>
</dbReference>
<dbReference type="Gene3D" id="2.30.110.10">
    <property type="entry name" value="Electron Transport, Fmn-binding Protein, Chain A"/>
    <property type="match status" value="1"/>
</dbReference>
<organism evidence="4 5">
    <name type="scientific">Paludibaculum fermentans</name>
    <dbReference type="NCBI Taxonomy" id="1473598"/>
    <lineage>
        <taxon>Bacteria</taxon>
        <taxon>Pseudomonadati</taxon>
        <taxon>Acidobacteriota</taxon>
        <taxon>Terriglobia</taxon>
        <taxon>Bryobacterales</taxon>
        <taxon>Bryobacteraceae</taxon>
        <taxon>Paludibaculum</taxon>
    </lineage>
</organism>
<evidence type="ECO:0000256" key="2">
    <source>
        <dbReference type="ARBA" id="ARBA00023002"/>
    </source>
</evidence>